<dbReference type="InterPro" id="IPR034660">
    <property type="entry name" value="DinB/YfiT-like"/>
</dbReference>
<gene>
    <name evidence="1" type="ORF">QQX98_008557</name>
</gene>
<reference evidence="1 2" key="1">
    <citation type="journal article" date="2025" name="Microbiol. Resour. Announc.">
        <title>Draft genome sequences for Neonectria magnoliae and Neonectria punicea, canker pathogens of Liriodendron tulipifera and Acer saccharum in West Virginia.</title>
        <authorList>
            <person name="Petronek H.M."/>
            <person name="Kasson M.T."/>
            <person name="Metheny A.M."/>
            <person name="Stauder C.M."/>
            <person name="Lovett B."/>
            <person name="Lynch S.C."/>
            <person name="Garnas J.R."/>
            <person name="Kasson L.R."/>
            <person name="Stajich J.E."/>
        </authorList>
    </citation>
    <scope>NUCLEOTIDE SEQUENCE [LARGE SCALE GENOMIC DNA]</scope>
    <source>
        <strain evidence="1 2">NRRL 64653</strain>
    </source>
</reference>
<dbReference type="InterPro" id="IPR018531">
    <property type="entry name" value="DUF1993"/>
</dbReference>
<dbReference type="Pfam" id="PF09351">
    <property type="entry name" value="DUF1993"/>
    <property type="match status" value="1"/>
</dbReference>
<protein>
    <recommendedName>
        <fullName evidence="3">DUF1993 domain-containing protein</fullName>
    </recommendedName>
</protein>
<evidence type="ECO:0000313" key="1">
    <source>
        <dbReference type="EMBL" id="KAK7409247.1"/>
    </source>
</evidence>
<dbReference type="EMBL" id="JAZAVJ010000157">
    <property type="protein sequence ID" value="KAK7409247.1"/>
    <property type="molecule type" value="Genomic_DNA"/>
</dbReference>
<sequence>MSYTLYDASVVLARDALNSLSHILTKAAAHPNSEALISARLREDMLPFSFQVFFVTDIAQKLAARGTGADPLDLDRNLDSFDAMQARIKLVLDVLAKVDREALNARAEAECTVGMGPGKEVKMLVKQYVNGYALPNLFFHTTTAYGILRKEGVPLGKQDYLGSFIGQYMS</sequence>
<evidence type="ECO:0000313" key="2">
    <source>
        <dbReference type="Proteomes" id="UP001498476"/>
    </source>
</evidence>
<comment type="caution">
    <text evidence="1">The sequence shown here is derived from an EMBL/GenBank/DDBJ whole genome shotgun (WGS) entry which is preliminary data.</text>
</comment>
<accession>A0ABR1GUR9</accession>
<dbReference type="PANTHER" id="PTHR36922:SF1">
    <property type="entry name" value="DUF1993 DOMAIN-CONTAINING PROTEIN"/>
    <property type="match status" value="1"/>
</dbReference>
<dbReference type="PANTHER" id="PTHR36922">
    <property type="entry name" value="BLL2446 PROTEIN"/>
    <property type="match status" value="1"/>
</dbReference>
<dbReference type="Proteomes" id="UP001498476">
    <property type="component" value="Unassembled WGS sequence"/>
</dbReference>
<evidence type="ECO:0008006" key="3">
    <source>
        <dbReference type="Google" id="ProtNLM"/>
    </source>
</evidence>
<organism evidence="1 2">
    <name type="scientific">Neonectria punicea</name>
    <dbReference type="NCBI Taxonomy" id="979145"/>
    <lineage>
        <taxon>Eukaryota</taxon>
        <taxon>Fungi</taxon>
        <taxon>Dikarya</taxon>
        <taxon>Ascomycota</taxon>
        <taxon>Pezizomycotina</taxon>
        <taxon>Sordariomycetes</taxon>
        <taxon>Hypocreomycetidae</taxon>
        <taxon>Hypocreales</taxon>
        <taxon>Nectriaceae</taxon>
        <taxon>Neonectria</taxon>
    </lineage>
</organism>
<dbReference type="Gene3D" id="1.20.120.450">
    <property type="entry name" value="dinb family like domain"/>
    <property type="match status" value="1"/>
</dbReference>
<name>A0ABR1GUR9_9HYPO</name>
<proteinExistence type="predicted"/>
<dbReference type="SUPFAM" id="SSF109854">
    <property type="entry name" value="DinB/YfiT-like putative metalloenzymes"/>
    <property type="match status" value="1"/>
</dbReference>
<keyword evidence="2" id="KW-1185">Reference proteome</keyword>